<gene>
    <name evidence="1" type="ORF">C8A03DRAFT_13845</name>
</gene>
<keyword evidence="2" id="KW-1185">Reference proteome</keyword>
<sequence>MASSSQPEDAAQAAAARRMIEEFVSLRVAHWKTKQRRITNQEVAAQIAALCWDYYSLAENGLGCLLPDREGGYVYVPYDDSREDLPPDILRCAKSLDRWEKDPANSSFILRMDRILEEEVDDKCFWEFLDGGDASGVDFQGKINILAKYRLIKGGVDVSPSHPLNPQFKFAVTLITEFGCAKMQWRYVNWGCSEKEIERCLDATPRTQYRLETVRTRQIRELENIEYPEDAANEAKYLIRELSSQRTVEYEAEWFYFLTGKLDEAPIRLERNHEWKTLKTPNDVKLMKRSSREQGKWPIIARPWEMRHHDLCFAIFKLQQRQLLHAEKVEKAALHVKDKTGEPYFTGG</sequence>
<organism evidence="1 2">
    <name type="scientific">Achaetomium macrosporum</name>
    <dbReference type="NCBI Taxonomy" id="79813"/>
    <lineage>
        <taxon>Eukaryota</taxon>
        <taxon>Fungi</taxon>
        <taxon>Dikarya</taxon>
        <taxon>Ascomycota</taxon>
        <taxon>Pezizomycotina</taxon>
        <taxon>Sordariomycetes</taxon>
        <taxon>Sordariomycetidae</taxon>
        <taxon>Sordariales</taxon>
        <taxon>Chaetomiaceae</taxon>
        <taxon>Achaetomium</taxon>
    </lineage>
</organism>
<dbReference type="Proteomes" id="UP001303760">
    <property type="component" value="Unassembled WGS sequence"/>
</dbReference>
<dbReference type="EMBL" id="MU860055">
    <property type="protein sequence ID" value="KAK4239794.1"/>
    <property type="molecule type" value="Genomic_DNA"/>
</dbReference>
<accession>A0AAN7HGQ7</accession>
<protein>
    <submittedName>
        <fullName evidence="1">Uncharacterized protein</fullName>
    </submittedName>
</protein>
<reference evidence="1" key="1">
    <citation type="journal article" date="2023" name="Mol. Phylogenet. Evol.">
        <title>Genome-scale phylogeny and comparative genomics of the fungal order Sordariales.</title>
        <authorList>
            <person name="Hensen N."/>
            <person name="Bonometti L."/>
            <person name="Westerberg I."/>
            <person name="Brannstrom I.O."/>
            <person name="Guillou S."/>
            <person name="Cros-Aarteil S."/>
            <person name="Calhoun S."/>
            <person name="Haridas S."/>
            <person name="Kuo A."/>
            <person name="Mondo S."/>
            <person name="Pangilinan J."/>
            <person name="Riley R."/>
            <person name="LaButti K."/>
            <person name="Andreopoulos B."/>
            <person name="Lipzen A."/>
            <person name="Chen C."/>
            <person name="Yan M."/>
            <person name="Daum C."/>
            <person name="Ng V."/>
            <person name="Clum A."/>
            <person name="Steindorff A."/>
            <person name="Ohm R.A."/>
            <person name="Martin F."/>
            <person name="Silar P."/>
            <person name="Natvig D.O."/>
            <person name="Lalanne C."/>
            <person name="Gautier V."/>
            <person name="Ament-Velasquez S.L."/>
            <person name="Kruys A."/>
            <person name="Hutchinson M.I."/>
            <person name="Powell A.J."/>
            <person name="Barry K."/>
            <person name="Miller A.N."/>
            <person name="Grigoriev I.V."/>
            <person name="Debuchy R."/>
            <person name="Gladieux P."/>
            <person name="Hiltunen Thoren M."/>
            <person name="Johannesson H."/>
        </authorList>
    </citation>
    <scope>NUCLEOTIDE SEQUENCE</scope>
    <source>
        <strain evidence="1">CBS 532.94</strain>
    </source>
</reference>
<evidence type="ECO:0000313" key="1">
    <source>
        <dbReference type="EMBL" id="KAK4239794.1"/>
    </source>
</evidence>
<comment type="caution">
    <text evidence="1">The sequence shown here is derived from an EMBL/GenBank/DDBJ whole genome shotgun (WGS) entry which is preliminary data.</text>
</comment>
<proteinExistence type="predicted"/>
<evidence type="ECO:0000313" key="2">
    <source>
        <dbReference type="Proteomes" id="UP001303760"/>
    </source>
</evidence>
<reference evidence="1" key="2">
    <citation type="submission" date="2023-05" db="EMBL/GenBank/DDBJ databases">
        <authorList>
            <consortium name="Lawrence Berkeley National Laboratory"/>
            <person name="Steindorff A."/>
            <person name="Hensen N."/>
            <person name="Bonometti L."/>
            <person name="Westerberg I."/>
            <person name="Brannstrom I.O."/>
            <person name="Guillou S."/>
            <person name="Cros-Aarteil S."/>
            <person name="Calhoun S."/>
            <person name="Haridas S."/>
            <person name="Kuo A."/>
            <person name="Mondo S."/>
            <person name="Pangilinan J."/>
            <person name="Riley R."/>
            <person name="Labutti K."/>
            <person name="Andreopoulos B."/>
            <person name="Lipzen A."/>
            <person name="Chen C."/>
            <person name="Yanf M."/>
            <person name="Daum C."/>
            <person name="Ng V."/>
            <person name="Clum A."/>
            <person name="Ohm R."/>
            <person name="Martin F."/>
            <person name="Silar P."/>
            <person name="Natvig D."/>
            <person name="Lalanne C."/>
            <person name="Gautier V."/>
            <person name="Ament-Velasquez S.L."/>
            <person name="Kruys A."/>
            <person name="Hutchinson M.I."/>
            <person name="Powell A.J."/>
            <person name="Barry K."/>
            <person name="Miller A.N."/>
            <person name="Grigoriev I.V."/>
            <person name="Debuchy R."/>
            <person name="Gladieux P."/>
            <person name="Thoren M.H."/>
            <person name="Johannesson H."/>
        </authorList>
    </citation>
    <scope>NUCLEOTIDE SEQUENCE</scope>
    <source>
        <strain evidence="1">CBS 532.94</strain>
    </source>
</reference>
<dbReference type="AlphaFoldDB" id="A0AAN7HGQ7"/>
<name>A0AAN7HGQ7_9PEZI</name>